<dbReference type="Proteomes" id="UP000030408">
    <property type="component" value="Unassembled WGS sequence"/>
</dbReference>
<dbReference type="PROSITE" id="PS50044">
    <property type="entry name" value="SIGMA54_3"/>
    <property type="match status" value="1"/>
</dbReference>
<dbReference type="PIRSF" id="PIRSF000774">
    <property type="entry name" value="RpoN"/>
    <property type="match status" value="1"/>
</dbReference>
<keyword evidence="7" id="KW-0238">DNA-binding</keyword>
<evidence type="ECO:0000313" key="12">
    <source>
        <dbReference type="Proteomes" id="UP000030408"/>
    </source>
</evidence>
<dbReference type="GO" id="GO:0016779">
    <property type="term" value="F:nucleotidyltransferase activity"/>
    <property type="evidence" value="ECO:0007669"/>
    <property type="project" value="UniProtKB-KW"/>
</dbReference>
<proteinExistence type="inferred from homology"/>
<dbReference type="eggNOG" id="COG1508">
    <property type="taxonomic scope" value="Bacteria"/>
</dbReference>
<keyword evidence="2" id="KW-0240">DNA-directed RNA polymerase</keyword>
<evidence type="ECO:0000313" key="11">
    <source>
        <dbReference type="EMBL" id="KGR77326.1"/>
    </source>
</evidence>
<dbReference type="GO" id="GO:0000428">
    <property type="term" value="C:DNA-directed RNA polymerase complex"/>
    <property type="evidence" value="ECO:0007669"/>
    <property type="project" value="UniProtKB-KW"/>
</dbReference>
<dbReference type="GO" id="GO:0001216">
    <property type="term" value="F:DNA-binding transcription activator activity"/>
    <property type="evidence" value="ECO:0007669"/>
    <property type="project" value="InterPro"/>
</dbReference>
<dbReference type="PROSITE" id="PS00718">
    <property type="entry name" value="SIGMA54_2"/>
    <property type="match status" value="1"/>
</dbReference>
<keyword evidence="8" id="KW-0804">Transcription</keyword>
<protein>
    <recommendedName>
        <fullName evidence="13">RNA polymerase sigma-54 factor</fullName>
    </recommendedName>
</protein>
<feature type="domain" description="RNA polymerase sigma factor 54 core-binding" evidence="10">
    <location>
        <begin position="89"/>
        <end position="272"/>
    </location>
</feature>
<dbReference type="PANTHER" id="PTHR32248:SF4">
    <property type="entry name" value="RNA POLYMERASE SIGMA-54 FACTOR"/>
    <property type="match status" value="1"/>
</dbReference>
<sequence>MLVEVSLHLQHKLETKLSLTPYVKQSLEILKYSLEELEHIIREEANANPLIELIEPNSEHLLEMARVPNSQASNYESDALFDPLLHIPQQDSSIEPYLMEQLAVQRRLTKSEREIVLYLIRNLNESGYLDCDMEETAERFRVPIEKCDELISLLQSFEPAGIGARSLRECLQLQAARDGNAPKHTEALILRHLEDLAQGDFQFVADLYGVPKREIENAFSYIKQLNPRPLMAVQSARQELIIPDIIVEEFNGEHIISINDMYLPQISINPHYEELLRITDCGETGTYLKTKLSDAILLMRGIEQRHETLYKVTESILKKQRAFFQKGTKALVPLRLKEIADHVGLHESTVSRTISNKYIRTPKGIFALKTFFIRGVKMHNGEVESPLLIKEKIKAIIDSEDRNKPLSDQKIANLLLAEGIPIARRTVAKYREELSIPQSARRTKK</sequence>
<keyword evidence="12" id="KW-1185">Reference proteome</keyword>
<evidence type="ECO:0000256" key="1">
    <source>
        <dbReference type="ARBA" id="ARBA00008798"/>
    </source>
</evidence>
<organism evidence="11 12">
    <name type="scientific">Ureibacillus sinduriensis BLB-1 = JCM 15800</name>
    <dbReference type="NCBI Taxonomy" id="1384057"/>
    <lineage>
        <taxon>Bacteria</taxon>
        <taxon>Bacillati</taxon>
        <taxon>Bacillota</taxon>
        <taxon>Bacilli</taxon>
        <taxon>Bacillales</taxon>
        <taxon>Caryophanaceae</taxon>
        <taxon>Ureibacillus</taxon>
    </lineage>
</organism>
<evidence type="ECO:0000256" key="3">
    <source>
        <dbReference type="ARBA" id="ARBA00022679"/>
    </source>
</evidence>
<evidence type="ECO:0000256" key="2">
    <source>
        <dbReference type="ARBA" id="ARBA00022478"/>
    </source>
</evidence>
<gene>
    <name evidence="11" type="ORF">CD33_03235</name>
</gene>
<dbReference type="InterPro" id="IPR007634">
    <property type="entry name" value="RNA_pol_sigma_54_DNA-bd"/>
</dbReference>
<evidence type="ECO:0000259" key="9">
    <source>
        <dbReference type="Pfam" id="PF04552"/>
    </source>
</evidence>
<dbReference type="InterPro" id="IPR007046">
    <property type="entry name" value="RNA_pol_sigma_54_core-bd"/>
</dbReference>
<dbReference type="PRINTS" id="PR00045">
    <property type="entry name" value="SIGMA54FCT"/>
</dbReference>
<keyword evidence="5" id="KW-0805">Transcription regulation</keyword>
<dbReference type="GO" id="GO:0016987">
    <property type="term" value="F:sigma factor activity"/>
    <property type="evidence" value="ECO:0007669"/>
    <property type="project" value="UniProtKB-KW"/>
</dbReference>
<evidence type="ECO:0000259" key="10">
    <source>
        <dbReference type="Pfam" id="PF04963"/>
    </source>
</evidence>
<dbReference type="GO" id="GO:0006352">
    <property type="term" value="P:DNA-templated transcription initiation"/>
    <property type="evidence" value="ECO:0007669"/>
    <property type="project" value="InterPro"/>
</dbReference>
<dbReference type="NCBIfam" id="TIGR02395">
    <property type="entry name" value="rpoN_sigma"/>
    <property type="match status" value="1"/>
</dbReference>
<dbReference type="STRING" id="1384057.CD33_03235"/>
<dbReference type="GO" id="GO:0003677">
    <property type="term" value="F:DNA binding"/>
    <property type="evidence" value="ECO:0007669"/>
    <property type="project" value="UniProtKB-KW"/>
</dbReference>
<keyword evidence="6" id="KW-0731">Sigma factor</keyword>
<dbReference type="Pfam" id="PF00309">
    <property type="entry name" value="Sigma54_AID"/>
    <property type="match status" value="1"/>
</dbReference>
<dbReference type="InterPro" id="IPR000394">
    <property type="entry name" value="RNA_pol_sigma_54"/>
</dbReference>
<dbReference type="InterPro" id="IPR038709">
    <property type="entry name" value="RpoN_core-bd_sf"/>
</dbReference>
<dbReference type="Gene3D" id="1.10.10.60">
    <property type="entry name" value="Homeodomain-like"/>
    <property type="match status" value="1"/>
</dbReference>
<comment type="similarity">
    <text evidence="1">Belongs to the sigma-54 factor family.</text>
</comment>
<keyword evidence="3" id="KW-0808">Transferase</keyword>
<dbReference type="EMBL" id="JPVO01000039">
    <property type="protein sequence ID" value="KGR77326.1"/>
    <property type="molecule type" value="Genomic_DNA"/>
</dbReference>
<dbReference type="PROSITE" id="PS00717">
    <property type="entry name" value="SIGMA54_1"/>
    <property type="match status" value="1"/>
</dbReference>
<dbReference type="PANTHER" id="PTHR32248">
    <property type="entry name" value="RNA POLYMERASE SIGMA-54 FACTOR"/>
    <property type="match status" value="1"/>
</dbReference>
<name>A0A0A3HXL4_9BACL</name>
<evidence type="ECO:0000256" key="7">
    <source>
        <dbReference type="ARBA" id="ARBA00023125"/>
    </source>
</evidence>
<dbReference type="AlphaFoldDB" id="A0A0A3HXL4"/>
<comment type="caution">
    <text evidence="11">The sequence shown here is derived from an EMBL/GenBank/DDBJ whole genome shotgun (WGS) entry which is preliminary data.</text>
</comment>
<evidence type="ECO:0000256" key="8">
    <source>
        <dbReference type="ARBA" id="ARBA00023163"/>
    </source>
</evidence>
<evidence type="ECO:0000256" key="6">
    <source>
        <dbReference type="ARBA" id="ARBA00023082"/>
    </source>
</evidence>
<evidence type="ECO:0000256" key="5">
    <source>
        <dbReference type="ARBA" id="ARBA00023015"/>
    </source>
</evidence>
<keyword evidence="4" id="KW-0548">Nucleotidyltransferase</keyword>
<evidence type="ECO:0000256" key="4">
    <source>
        <dbReference type="ARBA" id="ARBA00022695"/>
    </source>
</evidence>
<accession>A0A0A3HXL4</accession>
<reference evidence="11 12" key="1">
    <citation type="submission" date="2014-02" db="EMBL/GenBank/DDBJ databases">
        <title>Draft genome sequence of Lysinibacillus sinduriensis JCM 15800.</title>
        <authorList>
            <person name="Zhang F."/>
            <person name="Wang G."/>
            <person name="Zhang L."/>
        </authorList>
    </citation>
    <scope>NUCLEOTIDE SEQUENCE [LARGE SCALE GENOMIC DNA]</scope>
    <source>
        <strain evidence="11 12">JCM 15800</strain>
    </source>
</reference>
<dbReference type="Gene3D" id="1.10.10.1330">
    <property type="entry name" value="RNA polymerase sigma-54 factor, core-binding domain"/>
    <property type="match status" value="1"/>
</dbReference>
<dbReference type="Pfam" id="PF04552">
    <property type="entry name" value="Sigma54_DBD"/>
    <property type="match status" value="1"/>
</dbReference>
<dbReference type="Pfam" id="PF04963">
    <property type="entry name" value="Sigma54_CBD"/>
    <property type="match status" value="1"/>
</dbReference>
<evidence type="ECO:0008006" key="13">
    <source>
        <dbReference type="Google" id="ProtNLM"/>
    </source>
</evidence>
<feature type="domain" description="RNA polymerase sigma factor 54 DNA-binding" evidence="9">
    <location>
        <begin position="286"/>
        <end position="443"/>
    </location>
</feature>